<feature type="compositionally biased region" description="Basic and acidic residues" evidence="2">
    <location>
        <begin position="2599"/>
        <end position="2628"/>
    </location>
</feature>
<feature type="coiled-coil region" evidence="1">
    <location>
        <begin position="615"/>
        <end position="656"/>
    </location>
</feature>
<feature type="compositionally biased region" description="Basic and acidic residues" evidence="2">
    <location>
        <begin position="224"/>
        <end position="237"/>
    </location>
</feature>
<feature type="region of interest" description="Disordered" evidence="2">
    <location>
        <begin position="2599"/>
        <end position="2731"/>
    </location>
</feature>
<feature type="coiled-coil region" evidence="1">
    <location>
        <begin position="1409"/>
        <end position="1683"/>
    </location>
</feature>
<feature type="coiled-coil region" evidence="1">
    <location>
        <begin position="43"/>
        <end position="109"/>
    </location>
</feature>
<name>A0A9X0CCX6_9CNID</name>
<reference evidence="3" key="1">
    <citation type="submission" date="2023-01" db="EMBL/GenBank/DDBJ databases">
        <title>Genome assembly of the deep-sea coral Lophelia pertusa.</title>
        <authorList>
            <person name="Herrera S."/>
            <person name="Cordes E."/>
        </authorList>
    </citation>
    <scope>NUCLEOTIDE SEQUENCE</scope>
    <source>
        <strain evidence="3">USNM1676648</strain>
        <tissue evidence="3">Polyp</tissue>
    </source>
</reference>
<feature type="region of interest" description="Disordered" evidence="2">
    <location>
        <begin position="2384"/>
        <end position="2417"/>
    </location>
</feature>
<feature type="coiled-coil region" evidence="1">
    <location>
        <begin position="314"/>
        <end position="586"/>
    </location>
</feature>
<proteinExistence type="predicted"/>
<dbReference type="PANTHER" id="PTHR18937">
    <property type="entry name" value="STRUCTURAL MAINTENANCE OF CHROMOSOMES SMC FAMILY MEMBER"/>
    <property type="match status" value="1"/>
</dbReference>
<feature type="compositionally biased region" description="Basic and acidic residues" evidence="2">
    <location>
        <begin position="2674"/>
        <end position="2731"/>
    </location>
</feature>
<feature type="region of interest" description="Disordered" evidence="2">
    <location>
        <begin position="1"/>
        <end position="23"/>
    </location>
</feature>
<feature type="compositionally biased region" description="Basic and acidic residues" evidence="2">
    <location>
        <begin position="2384"/>
        <end position="2408"/>
    </location>
</feature>
<evidence type="ECO:0000313" key="3">
    <source>
        <dbReference type="EMBL" id="KAJ7325996.1"/>
    </source>
</evidence>
<feature type="compositionally biased region" description="Basic and acidic residues" evidence="2">
    <location>
        <begin position="2637"/>
        <end position="2654"/>
    </location>
</feature>
<feature type="region of interest" description="Disordered" evidence="2">
    <location>
        <begin position="1114"/>
        <end position="1139"/>
    </location>
</feature>
<dbReference type="EMBL" id="MU827805">
    <property type="protein sequence ID" value="KAJ7325996.1"/>
    <property type="molecule type" value="Genomic_DNA"/>
</dbReference>
<feature type="region of interest" description="Disordered" evidence="2">
    <location>
        <begin position="1858"/>
        <end position="1878"/>
    </location>
</feature>
<dbReference type="OrthoDB" id="10255522at2759"/>
<dbReference type="Gene3D" id="1.10.287.1490">
    <property type="match status" value="8"/>
</dbReference>
<dbReference type="SUPFAM" id="SSF90257">
    <property type="entry name" value="Myosin rod fragments"/>
    <property type="match status" value="1"/>
</dbReference>
<feature type="compositionally biased region" description="Polar residues" evidence="2">
    <location>
        <begin position="2659"/>
        <end position="2670"/>
    </location>
</feature>
<keyword evidence="4" id="KW-1185">Reference proteome</keyword>
<evidence type="ECO:0000256" key="2">
    <source>
        <dbReference type="SAM" id="MobiDB-lite"/>
    </source>
</evidence>
<sequence length="2731" mass="319692">MSSRRRSAGRSLPSDPRTETVIKDEDSGIALITEANQTWVEEYERLLNEHQGLKTCMDDLEIKYQHVRKENVKINRSMEISVEMFHKEKDGLVRQNDDLNAQNEKSRKDVREKSGKIGDLQKVLVESQKKANSRKEQLVSKCKQVDRLEVIIAELQNKIIPELKQKLNKSEANLEVVQKRSNQLSKEIDQAEDQHDEDEQTIEKLRQEKNEFIEKLARAERETRVAEEARDKEKEHVFSLQNTEKSLRDKTSQLESDVHVFQSKIRDLENELNRRLAEPEEKSYNITVVESAPSLQSAPVLDFSFGDDGLKNENEMLRTKLAELGERYKGLEKENFDLKAKLDAATKDINKWENKYEDENREKNKMAAQLENEKGNYARLKNEYNDLKSKLAKAERTIEHDKKEMTRKDKIIQELKIKIAQLEQDIEDREGQIAKLEIRLDQLNKDMEKLHENTLEYQTKYGDLDSDYKISEKEKESVQQDLYDVSKKVSELESKLRESEEEKNYLQKEHAELRQKLLRLEDDLDGISKDKTVFENQVQDWSSQSIKHRKVADNIKKKHAQAQEEVEQYKNELAQKNNKIDEFYIRFSELKTQYDTSQTDLSSARADCEYRDDDIKHLKIKIGDKENEISKLEAQLVKATKERDNAEVELAGVLEKLQHMEPKRAGNEEVFKPVEVSYSYSQPQDFESDLAPLRQRIYELENENNRLQKVEDHLQSEIKDDADKIASLQRDLNRANKENEDWERKAASMKNKIDAMEKEEDELMDANTDLRERLHDLTPEVEKLQKKVETLTLERDRLKEYLSDSNSKLTQSKESFNNKHLDFSEQVKVNTTLGKTVKKHEASVESLSQRYKELEEELENLRPELRAALAKNETLEAENKDLDSRTKVQKRQIDDLQKELREEIDAKEFLQQDVDSLSYKLNNAEASNKTLSKQRNDLQSQVDDLENKLRKIKPELDQCRNKLKEKDRIISRLDADVKDKDSQLNAAKRKISTLEETVTSLRKELEAHRSANEINRNRVKELQIQIQEMGNSMQTAVANVSVVHSAPPQSFREERIRSTPDERVHDLETLLKKSESREEQLREQLQLLEGRLPRAEADAKNAHEKVIDIQHNANTLQRKSDDARKMLDRSNREKEDAKKELMKARTELTVLETKSVADANEISSLQSQLDQAHRRLEETQEKLLAIDEEHVHNRLTLDVRDKEKNDLDVRVKRLQEVKKDLEDKVNHGESKINSSQQTCNELREEKAKALKEINELRRTTINDLERKCNRMQGERDRALEDCKMATSQIEDLENQLANSKTKIQELDRDNDDLEAEIRQLKNEIETNRKKTEDLEDKIEVLNLELQRDEKDIDELREIKIRLEDENADLHVKLAEKQDVINIAPMQVTTVDTQYSAAPGFDFGSDPDALRDLEDENTDLKEKLERGEMEYGVLHTERRLKELEKKLPEAVDELNLVSDQFKSAERELELLKDELEDAQTKLGTAEAQQVAGIAKLKTLQQQLEDTHKDLLDRNDDIIEKQRKINELYAILESGDKDSDRLKLVIEELREDVDIKDRENRKLQKDIRFTQENLAKLQAYLEEIEQKLYDTEHQRDEYIMKVDGLEVEIEMQERALKEAQREVDDSREKLRAAKKEIDNLRSQLKEANVSLKATNDEKRILKGRIAELQAIIDQLRTELSAKNTAITPRSGASDAFVEDLSETVSKRKLSIYKPLLKKRRKITRKLREVAEERQFHLVSKDSEIKRLEDKIAKLEEEKEKLRREYANLEKKNSDLKVEYEKLKHEKNRAENELSLLKKKFLALQNQLNTVDVPKQLQDVVSRKKYQDLEGSCQEALRDKERAKSDMAAYRTKMARLEAELNEHKKEKDVSEDEKNRLRNGETDLKTKLQALRDRHKKDNDKNLEWRKNNYAPLEQELQRAKGLIKGLEKTTGKQNQEIEDLKDDLADRDKRIAELEDELENQDITDAGPLDVVNIDIRGDSQALQKAFDEKADAVQEAQKFKSKAWSLEHDVDILKTKETQQEKMVAEVNNMNDKLKDDLRQLKKGTWDQQGSYNKLIKENSELAYQVNTLKEDKEDLEKDVQELRNELNEVRGENRKFMMENKELKLELQQLEVRLHELEMGHRLAKDDNDKIRKDLLQFESENAYLKDNINSASYSYSGERPPMMFDDDVDGIKRDKDKLQIELEASEEQVKMLQIELDDKQTKNDLQLEELTETRRRLREDEANYKKLEAEIENLRHEVDLANHNYEDQRNENRDLLDAKDNLQAEAKELREEVKDLETQLQKLAKEKADLDRELKRFGKAPIERRPSRDLHNEKDKKIRDMAERVVQLERDIQRGGYELSSLREEKDELQVQITNMKDENNYLHSKSSQLELDGKRNDKKIEDLEKENQELKDMLGRNNEAAEKSRPSQARQAELKKQLDEYSYRFDDSSKQLAVQITRFVGDQSETFRKEAQEKDDRIKKLEDEKFELEMHLESQKEEQDAAKSNLIDIQKQYETLQENNKTLREDKYKLDNKLLEEMNINKVKTAELEAEQDILKSKIKDKDDLIRKYEKQVEQLREQLATSVSQRPGIDYFDLGCRQTSKAATAQLDAVLPRGLDEQARSSDTSRSDSEHSQFGELLGKEISHGRRSGKPSEPIDHIDEIVEASSKDTTESESDYASQLRSSTPVSDDDDKKSGRKPSDRDSGSQRYGDRYSTRDRDRESTRDRASDREKRSDRGKDRNRSDCQQN</sequence>
<evidence type="ECO:0000256" key="1">
    <source>
        <dbReference type="SAM" id="Coils"/>
    </source>
</evidence>
<organism evidence="3 4">
    <name type="scientific">Desmophyllum pertusum</name>
    <dbReference type="NCBI Taxonomy" id="174260"/>
    <lineage>
        <taxon>Eukaryota</taxon>
        <taxon>Metazoa</taxon>
        <taxon>Cnidaria</taxon>
        <taxon>Anthozoa</taxon>
        <taxon>Hexacorallia</taxon>
        <taxon>Scleractinia</taxon>
        <taxon>Caryophylliina</taxon>
        <taxon>Caryophylliidae</taxon>
        <taxon>Desmophyllum</taxon>
    </lineage>
</organism>
<dbReference type="Proteomes" id="UP001163046">
    <property type="component" value="Unassembled WGS sequence"/>
</dbReference>
<gene>
    <name evidence="3" type="ORF">OS493_028718</name>
</gene>
<feature type="coiled-coil region" evidence="1">
    <location>
        <begin position="690"/>
        <end position="801"/>
    </location>
</feature>
<feature type="compositionally biased region" description="Basic and acidic residues" evidence="2">
    <location>
        <begin position="1118"/>
        <end position="1139"/>
    </location>
</feature>
<feature type="coiled-coil region" evidence="1">
    <location>
        <begin position="1908"/>
        <end position="2128"/>
    </location>
</feature>
<feature type="coiled-coil region" evidence="1">
    <location>
        <begin position="2447"/>
        <end position="2516"/>
    </location>
</feature>
<comment type="caution">
    <text evidence="3">The sequence shown here is derived from an EMBL/GenBank/DDBJ whole genome shotgun (WGS) entry which is preliminary data.</text>
</comment>
<protein>
    <submittedName>
        <fullName evidence="3">Uncharacterized protein</fullName>
    </submittedName>
</protein>
<feature type="region of interest" description="Disordered" evidence="2">
    <location>
        <begin position="224"/>
        <end position="253"/>
    </location>
</feature>
<dbReference type="SUPFAM" id="SSF57997">
    <property type="entry name" value="Tropomyosin"/>
    <property type="match status" value="6"/>
</dbReference>
<feature type="coiled-coil region" evidence="1">
    <location>
        <begin position="837"/>
        <end position="1039"/>
    </location>
</feature>
<evidence type="ECO:0000313" key="4">
    <source>
        <dbReference type="Proteomes" id="UP001163046"/>
    </source>
</evidence>
<keyword evidence="1" id="KW-0175">Coiled coil</keyword>
<feature type="coiled-coil region" evidence="1">
    <location>
        <begin position="2542"/>
        <end position="2569"/>
    </location>
</feature>
<accession>A0A9X0CCX6</accession>